<comment type="catalytic activity">
    <reaction evidence="12">
        <text>4 Fe(2+) + O2 + 4 H(+) = 4 Fe(3+) + 2 H2O</text>
        <dbReference type="Rhea" id="RHEA:11148"/>
        <dbReference type="ChEBI" id="CHEBI:15377"/>
        <dbReference type="ChEBI" id="CHEBI:15378"/>
        <dbReference type="ChEBI" id="CHEBI:15379"/>
        <dbReference type="ChEBI" id="CHEBI:29033"/>
        <dbReference type="ChEBI" id="CHEBI:29034"/>
        <dbReference type="EC" id="1.16.3.1"/>
    </reaction>
</comment>
<evidence type="ECO:0000256" key="3">
    <source>
        <dbReference type="ARBA" id="ARBA00013107"/>
    </source>
</evidence>
<comment type="similarity">
    <text evidence="2">Belongs to the frataxin family.</text>
</comment>
<protein>
    <recommendedName>
        <fullName evidence="3">ferroxidase</fullName>
        <ecNumber evidence="3">1.16.3.1</ecNumber>
    </recommendedName>
</protein>
<dbReference type="GO" id="GO:0004322">
    <property type="term" value="F:ferroxidase activity"/>
    <property type="evidence" value="ECO:0007669"/>
    <property type="project" value="UniProtKB-EC"/>
</dbReference>
<evidence type="ECO:0000313" key="15">
    <source>
        <dbReference type="Proteomes" id="UP000279259"/>
    </source>
</evidence>
<dbReference type="GO" id="GO:0006879">
    <property type="term" value="P:intracellular iron ion homeostasis"/>
    <property type="evidence" value="ECO:0007669"/>
    <property type="project" value="UniProtKB-KW"/>
</dbReference>
<evidence type="ECO:0000256" key="10">
    <source>
        <dbReference type="ARBA" id="ARBA00023065"/>
    </source>
</evidence>
<dbReference type="PROSITE" id="PS01344">
    <property type="entry name" value="FRATAXIN_1"/>
    <property type="match status" value="1"/>
</dbReference>
<evidence type="ECO:0000313" key="14">
    <source>
        <dbReference type="EMBL" id="RSH93155.1"/>
    </source>
</evidence>
<dbReference type="EC" id="1.16.3.1" evidence="3"/>
<dbReference type="InterPro" id="IPR020895">
    <property type="entry name" value="Frataxin_CS"/>
</dbReference>
<gene>
    <name evidence="14" type="primary">FRR4</name>
    <name evidence="14" type="ORF">EHS25_007508</name>
</gene>
<keyword evidence="8" id="KW-0560">Oxidoreductase</keyword>
<dbReference type="STRING" id="1890683.A0A427YQ00"/>
<evidence type="ECO:0000256" key="6">
    <source>
        <dbReference type="ARBA" id="ARBA00022496"/>
    </source>
</evidence>
<dbReference type="InterPro" id="IPR017789">
    <property type="entry name" value="Frataxin"/>
</dbReference>
<evidence type="ECO:0000256" key="13">
    <source>
        <dbReference type="SAM" id="MobiDB-lite"/>
    </source>
</evidence>
<evidence type="ECO:0000256" key="9">
    <source>
        <dbReference type="ARBA" id="ARBA00023004"/>
    </source>
</evidence>
<keyword evidence="9" id="KW-0408">Iron</keyword>
<dbReference type="InterPro" id="IPR002908">
    <property type="entry name" value="Frataxin/CyaY"/>
</dbReference>
<dbReference type="NCBIfam" id="TIGR03422">
    <property type="entry name" value="mito_frataxin"/>
    <property type="match status" value="1"/>
</dbReference>
<dbReference type="PANTHER" id="PTHR16821">
    <property type="entry name" value="FRATAXIN"/>
    <property type="match status" value="1"/>
</dbReference>
<evidence type="ECO:0000256" key="1">
    <source>
        <dbReference type="ARBA" id="ARBA00004173"/>
    </source>
</evidence>
<evidence type="ECO:0000256" key="2">
    <source>
        <dbReference type="ARBA" id="ARBA00008183"/>
    </source>
</evidence>
<dbReference type="Gene3D" id="3.30.920.10">
    <property type="entry name" value="Frataxin/CyaY"/>
    <property type="match status" value="1"/>
</dbReference>
<dbReference type="InterPro" id="IPR036524">
    <property type="entry name" value="Frataxin/CyaY_sf"/>
</dbReference>
<dbReference type="GO" id="GO:0016226">
    <property type="term" value="P:iron-sulfur cluster assembly"/>
    <property type="evidence" value="ECO:0007669"/>
    <property type="project" value="InterPro"/>
</dbReference>
<keyword evidence="4" id="KW-0409">Iron storage</keyword>
<dbReference type="SMART" id="SM01219">
    <property type="entry name" value="Frataxin_Cyay"/>
    <property type="match status" value="1"/>
</dbReference>
<organism evidence="14 15">
    <name type="scientific">Saitozyma podzolica</name>
    <dbReference type="NCBI Taxonomy" id="1890683"/>
    <lineage>
        <taxon>Eukaryota</taxon>
        <taxon>Fungi</taxon>
        <taxon>Dikarya</taxon>
        <taxon>Basidiomycota</taxon>
        <taxon>Agaricomycotina</taxon>
        <taxon>Tremellomycetes</taxon>
        <taxon>Tremellales</taxon>
        <taxon>Trimorphomycetaceae</taxon>
        <taxon>Saitozyma</taxon>
    </lineage>
</organism>
<dbReference type="GO" id="GO:0034986">
    <property type="term" value="F:iron chaperone activity"/>
    <property type="evidence" value="ECO:0007669"/>
    <property type="project" value="TreeGrafter"/>
</dbReference>
<name>A0A427YQ00_9TREE</name>
<dbReference type="EMBL" id="RSCD01000004">
    <property type="protein sequence ID" value="RSH93155.1"/>
    <property type="molecule type" value="Genomic_DNA"/>
</dbReference>
<dbReference type="GO" id="GO:0008198">
    <property type="term" value="F:ferrous iron binding"/>
    <property type="evidence" value="ECO:0007669"/>
    <property type="project" value="TreeGrafter"/>
</dbReference>
<keyword evidence="7" id="KW-0809">Transit peptide</keyword>
<dbReference type="OrthoDB" id="1897642at2759"/>
<comment type="subcellular location">
    <subcellularLocation>
        <location evidence="1">Mitochondrion</location>
    </subcellularLocation>
</comment>
<evidence type="ECO:0000256" key="5">
    <source>
        <dbReference type="ARBA" id="ARBA00022448"/>
    </source>
</evidence>
<accession>A0A427YQ00</accession>
<keyword evidence="10" id="KW-0406">Ion transport</keyword>
<dbReference type="PRINTS" id="PR00904">
    <property type="entry name" value="FRATAXIN"/>
</dbReference>
<dbReference type="GO" id="GO:0005739">
    <property type="term" value="C:mitochondrion"/>
    <property type="evidence" value="ECO:0007669"/>
    <property type="project" value="UniProtKB-SubCell"/>
</dbReference>
<sequence>MSASRTAIASLRPLVRARPTTSLRTIRTIRTLRSNLPLLSATSRPDAVSPSPPVLRPLHTSRPVGVEKSTAEAAANAGSSAGTDASTMKPNGSTGHGYVAEQDLDEVIVLNLGHAEYERVSEEDMDILHENLEELCERFGPEQWEVEYSSGVMTFTLPPHGTYVINKQPPNQQIWMSSPFSGPSRFDYGLEEEAWVHHRKPEVTLGTLLEGEIRMVLEKLEAEEVRAER</sequence>
<dbReference type="SUPFAM" id="SSF55387">
    <property type="entry name" value="Frataxin/Nqo15-like"/>
    <property type="match status" value="1"/>
</dbReference>
<dbReference type="PROSITE" id="PS50810">
    <property type="entry name" value="FRATAXIN_2"/>
    <property type="match status" value="1"/>
</dbReference>
<reference evidence="14 15" key="1">
    <citation type="submission" date="2018-11" db="EMBL/GenBank/DDBJ databases">
        <title>Genome sequence of Saitozyma podzolica DSM 27192.</title>
        <authorList>
            <person name="Aliyu H."/>
            <person name="Gorte O."/>
            <person name="Ochsenreither K."/>
        </authorList>
    </citation>
    <scope>NUCLEOTIDE SEQUENCE [LARGE SCALE GENOMIC DNA]</scope>
    <source>
        <strain evidence="14 15">DSM 27192</strain>
    </source>
</reference>
<feature type="region of interest" description="Disordered" evidence="13">
    <location>
        <begin position="41"/>
        <end position="93"/>
    </location>
</feature>
<evidence type="ECO:0000256" key="12">
    <source>
        <dbReference type="ARBA" id="ARBA00047990"/>
    </source>
</evidence>
<dbReference type="Pfam" id="PF01491">
    <property type="entry name" value="Frataxin_Cyay"/>
    <property type="match status" value="1"/>
</dbReference>
<comment type="caution">
    <text evidence="14">The sequence shown here is derived from an EMBL/GenBank/DDBJ whole genome shotgun (WGS) entry which is preliminary data.</text>
</comment>
<dbReference type="GO" id="GO:0051537">
    <property type="term" value="F:2 iron, 2 sulfur cluster binding"/>
    <property type="evidence" value="ECO:0007669"/>
    <property type="project" value="TreeGrafter"/>
</dbReference>
<evidence type="ECO:0000256" key="11">
    <source>
        <dbReference type="ARBA" id="ARBA00023128"/>
    </source>
</evidence>
<keyword evidence="15" id="KW-1185">Reference proteome</keyword>
<proteinExistence type="inferred from homology"/>
<evidence type="ECO:0000256" key="7">
    <source>
        <dbReference type="ARBA" id="ARBA00022946"/>
    </source>
</evidence>
<keyword evidence="11" id="KW-0496">Mitochondrion</keyword>
<dbReference type="AlphaFoldDB" id="A0A427YQ00"/>
<evidence type="ECO:0000256" key="8">
    <source>
        <dbReference type="ARBA" id="ARBA00023002"/>
    </source>
</evidence>
<dbReference type="NCBIfam" id="TIGR03421">
    <property type="entry name" value="FeS_CyaY"/>
    <property type="match status" value="1"/>
</dbReference>
<dbReference type="Proteomes" id="UP000279259">
    <property type="component" value="Unassembled WGS sequence"/>
</dbReference>
<evidence type="ECO:0000256" key="4">
    <source>
        <dbReference type="ARBA" id="ARBA00022434"/>
    </source>
</evidence>
<dbReference type="GO" id="GO:0008199">
    <property type="term" value="F:ferric iron binding"/>
    <property type="evidence" value="ECO:0007669"/>
    <property type="project" value="InterPro"/>
</dbReference>
<feature type="compositionally biased region" description="Low complexity" evidence="13">
    <location>
        <begin position="71"/>
        <end position="87"/>
    </location>
</feature>
<keyword evidence="6" id="KW-0410">Iron transport</keyword>
<dbReference type="GO" id="GO:0006826">
    <property type="term" value="P:iron ion transport"/>
    <property type="evidence" value="ECO:0007669"/>
    <property type="project" value="UniProtKB-KW"/>
</dbReference>
<dbReference type="PANTHER" id="PTHR16821:SF2">
    <property type="entry name" value="FRATAXIN, MITOCHONDRIAL"/>
    <property type="match status" value="1"/>
</dbReference>
<keyword evidence="5" id="KW-0813">Transport</keyword>